<organism evidence="2">
    <name type="scientific">Triticum aestivum</name>
    <name type="common">Wheat</name>
    <dbReference type="NCBI Taxonomy" id="4565"/>
    <lineage>
        <taxon>Eukaryota</taxon>
        <taxon>Viridiplantae</taxon>
        <taxon>Streptophyta</taxon>
        <taxon>Embryophyta</taxon>
        <taxon>Tracheophyta</taxon>
        <taxon>Spermatophyta</taxon>
        <taxon>Magnoliopsida</taxon>
        <taxon>Liliopsida</taxon>
        <taxon>Poales</taxon>
        <taxon>Poaceae</taxon>
        <taxon>BOP clade</taxon>
        <taxon>Pooideae</taxon>
        <taxon>Triticodae</taxon>
        <taxon>Triticeae</taxon>
        <taxon>Triticinae</taxon>
        <taxon>Triticum</taxon>
    </lineage>
</organism>
<dbReference type="Gramene" id="TraesCAD_scaffold_039363_01G000100.1">
    <property type="protein sequence ID" value="TraesCAD_scaffold_039363_01G000100.1"/>
    <property type="gene ID" value="TraesCAD_scaffold_039363_01G000100"/>
</dbReference>
<dbReference type="Gramene" id="TraesCS1A02G159400.1">
    <property type="protein sequence ID" value="TraesCS1A02G159400.1"/>
    <property type="gene ID" value="TraesCS1A02G159400"/>
</dbReference>
<dbReference type="Gramene" id="TraesLAC1A03G00081270.1">
    <property type="protein sequence ID" value="TraesLAC1A03G00081270.1"/>
    <property type="gene ID" value="TraesLAC1A03G00081270"/>
</dbReference>
<feature type="compositionally biased region" description="Basic and acidic residues" evidence="1">
    <location>
        <begin position="292"/>
        <end position="309"/>
    </location>
</feature>
<dbReference type="EnsemblPlants" id="TraesCS1A02G159400.1">
    <property type="protein sequence ID" value="TraesCS1A02G159400.1"/>
    <property type="gene ID" value="TraesCS1A02G159400"/>
</dbReference>
<feature type="compositionally biased region" description="Polar residues" evidence="1">
    <location>
        <begin position="261"/>
        <end position="289"/>
    </location>
</feature>
<accession>A0A3B5XY68</accession>
<keyword evidence="3" id="KW-1185">Reference proteome</keyword>
<dbReference type="GeneID" id="123046257"/>
<dbReference type="Gramene" id="TraesLAC1A03G00081270.2">
    <property type="protein sequence ID" value="TraesLAC1A03G00081270.2"/>
    <property type="gene ID" value="TraesLAC1A03G00081270"/>
</dbReference>
<dbReference type="Gramene" id="TraesROB_scaffold_041663_01G000100.1">
    <property type="protein sequence ID" value="TraesROB_scaffold_041663_01G000100.1"/>
    <property type="gene ID" value="TraesROB_scaffold_041663_01G000100"/>
</dbReference>
<dbReference type="Gramene" id="TraesMAC1A03G00080250.2">
    <property type="protein sequence ID" value="TraesMAC1A03G00080250.2"/>
    <property type="gene ID" value="TraesMAC1A03G00080250"/>
</dbReference>
<dbReference type="PANTHER" id="PTHR36756:SF1">
    <property type="entry name" value="EXPRESSED PROTEIN"/>
    <property type="match status" value="1"/>
</dbReference>
<feature type="region of interest" description="Disordered" evidence="1">
    <location>
        <begin position="1"/>
        <end position="217"/>
    </location>
</feature>
<protein>
    <submittedName>
        <fullName evidence="2">Uncharacterized protein</fullName>
    </submittedName>
</protein>
<feature type="compositionally biased region" description="Basic and acidic residues" evidence="1">
    <location>
        <begin position="162"/>
        <end position="179"/>
    </location>
</feature>
<feature type="region of interest" description="Disordered" evidence="1">
    <location>
        <begin position="230"/>
        <end position="312"/>
    </location>
</feature>
<dbReference type="Gramene" id="TraesLDM1A03G00078680.3">
    <property type="protein sequence ID" value="TraesLDM1A03G00078680.3"/>
    <property type="gene ID" value="TraesLDM1A03G00078680"/>
</dbReference>
<dbReference type="Gramene" id="TraesNOR1A03G00079640.1">
    <property type="protein sequence ID" value="TraesNOR1A03G00079640.1"/>
    <property type="gene ID" value="TraesNOR1A03G00079640"/>
</dbReference>
<reference evidence="2" key="2">
    <citation type="submission" date="2018-10" db="UniProtKB">
        <authorList>
            <consortium name="EnsemblPlants"/>
        </authorList>
    </citation>
    <scope>IDENTIFICATION</scope>
</reference>
<dbReference type="Proteomes" id="UP000019116">
    <property type="component" value="Chromosome 1A"/>
</dbReference>
<dbReference type="SMR" id="A0A3B5XY68"/>
<dbReference type="Gramene" id="TraesNOR1A03G00079640.2">
    <property type="protein sequence ID" value="TraesNOR1A03G00079640.2"/>
    <property type="gene ID" value="TraesNOR1A03G00079640"/>
</dbReference>
<feature type="compositionally biased region" description="Basic and acidic residues" evidence="1">
    <location>
        <begin position="83"/>
        <end position="107"/>
    </location>
</feature>
<evidence type="ECO:0000256" key="1">
    <source>
        <dbReference type="SAM" id="MobiDB-lite"/>
    </source>
</evidence>
<dbReference type="Gramene" id="TraesLDM1A03G00078680.1">
    <property type="protein sequence ID" value="TraesLDM1A03G00078680.1"/>
    <property type="gene ID" value="TraesLDM1A03G00078680"/>
</dbReference>
<evidence type="ECO:0000313" key="2">
    <source>
        <dbReference type="EnsemblPlants" id="TraesCS1A02G159400.1"/>
    </source>
</evidence>
<dbReference type="RefSeq" id="XP_044325504.1">
    <property type="nucleotide sequence ID" value="XM_044469569.1"/>
</dbReference>
<name>A0A3B5XY68_WHEAT</name>
<sequence>MAEACPDSRRCLPPWMMKPCTSNEVSKTEHRNKQSAESDKGSGALYQAKPTRRQKKIVDPEDAGGLKALQRCQGKEKPRRKSKDADRAVTDEFDEIEKITCKNERKVSGRAAPKNSRKRMLEDVGSDASSSGITDDEMELSAGNSRALQRCQGREKTRRKRDSADYSAKDELEEIEKTTRKNVTKVTGRAAPKNSKKQKPDNVGSEALSSGTTDDEIELTVEDLVSIAEEIVNADKEKLQDIRTTKTSRYEERPPRPPVSTPTDTGGSVSSTWSTKGLMQCTAATTTDETPSECRVDKNKRHEEPECPPRIKMTGDVAEDMMNILLGPLWNSEPAAYENKPEAVVPRTVNVNLAPQRKNDWQKTVAQVQGAPVAKKKSSLKDMVAFFLD</sequence>
<proteinExistence type="predicted"/>
<dbReference type="Gramene" id="TraesPARA_EIv1.0_0061230.1">
    <property type="protein sequence ID" value="TraesPARA_EIv1.0_0061230.1.CDS"/>
    <property type="gene ID" value="TraesPARA_EIv1.0_0061230"/>
</dbReference>
<evidence type="ECO:0000313" key="3">
    <source>
        <dbReference type="Proteomes" id="UP000019116"/>
    </source>
</evidence>
<feature type="compositionally biased region" description="Basic and acidic residues" evidence="1">
    <location>
        <begin position="233"/>
        <end position="255"/>
    </location>
</feature>
<dbReference type="OMA" id="MHTCVEG"/>
<dbReference type="Gramene" id="TraesSTA1A03G00079290.2">
    <property type="protein sequence ID" value="TraesSTA1A03G00079290.2"/>
    <property type="gene ID" value="TraesSTA1A03G00079290"/>
</dbReference>
<dbReference type="Gramene" id="TraesSTA1A03G00079290.1">
    <property type="protein sequence ID" value="TraesSTA1A03G00079290.1"/>
    <property type="gene ID" value="TraesSTA1A03G00079290"/>
</dbReference>
<dbReference type="Gramene" id="TraesJAG1A03G00078910.2">
    <property type="protein sequence ID" value="TraesJAG1A03G00078910.2"/>
    <property type="gene ID" value="TraesJAG1A03G00078910"/>
</dbReference>
<dbReference type="KEGG" id="taes:123046257"/>
<dbReference type="PANTHER" id="PTHR36756">
    <property type="entry name" value="EXPRESSED PROTEIN"/>
    <property type="match status" value="1"/>
</dbReference>
<dbReference type="RefSeq" id="XP_044325501.1">
    <property type="nucleotide sequence ID" value="XM_044469566.1"/>
</dbReference>
<gene>
    <name evidence="2" type="primary">LOC123046257</name>
</gene>
<dbReference type="Gramene" id="TraesLDM1A03G00078680.4">
    <property type="protein sequence ID" value="TraesLDM1A03G00078680.4"/>
    <property type="gene ID" value="TraesLDM1A03G00078680"/>
</dbReference>
<dbReference type="AlphaFoldDB" id="A0A3B5XY68"/>
<dbReference type="Gramene" id="TraesSYM1A03G00081720.1">
    <property type="protein sequence ID" value="TraesSYM1A03G00081720.1"/>
    <property type="gene ID" value="TraesSYM1A03G00081720"/>
</dbReference>
<reference evidence="2" key="1">
    <citation type="submission" date="2018-08" db="EMBL/GenBank/DDBJ databases">
        <authorList>
            <person name="Rossello M."/>
        </authorList>
    </citation>
    <scope>NUCLEOTIDE SEQUENCE [LARGE SCALE GENOMIC DNA]</scope>
    <source>
        <strain evidence="2">cv. Chinese Spring</strain>
    </source>
</reference>
<dbReference type="Gramene" id="TraesCLE_scaffold_059962_01G000100.1">
    <property type="protein sequence ID" value="TraesCLE_scaffold_059962_01G000100.1"/>
    <property type="gene ID" value="TraesCLE_scaffold_059962_01G000100"/>
</dbReference>
<feature type="compositionally biased region" description="Basic and acidic residues" evidence="1">
    <location>
        <begin position="26"/>
        <end position="40"/>
    </location>
</feature>
<dbReference type="Gramene" id="TraesPARA_EIv1.0_0061230.3">
    <property type="protein sequence ID" value="TraesPARA_EIv1.0_0061230.3.CDS"/>
    <property type="gene ID" value="TraesPARA_EIv1.0_0061230"/>
</dbReference>
<feature type="compositionally biased region" description="Basic and acidic residues" evidence="1">
    <location>
        <begin position="1"/>
        <end position="10"/>
    </location>
</feature>
<dbReference type="Gramene" id="TraesWEE_scaffold_022054_01G000100.1">
    <property type="protein sequence ID" value="TraesWEE_scaffold_022054_01G000100.1"/>
    <property type="gene ID" value="TraesWEE_scaffold_022054_01G000100"/>
</dbReference>
<dbReference type="Gramene" id="TraesLDM1A03G00078680.2">
    <property type="protein sequence ID" value="TraesLDM1A03G00078680.2"/>
    <property type="gene ID" value="TraesLDM1A03G00078680"/>
</dbReference>
<dbReference type="Gramene" id="TraesCS1A03G0429600.1">
    <property type="protein sequence ID" value="TraesCS1A03G0429600.1.CDS"/>
    <property type="gene ID" value="TraesCS1A03G0429600"/>
</dbReference>
<dbReference type="Gramene" id="TraesJUL1A03G00078470.2">
    <property type="protein sequence ID" value="TraesJUL1A03G00078470.2"/>
    <property type="gene ID" value="TraesJUL1A03G00078470"/>
</dbReference>